<reference evidence="1 2" key="1">
    <citation type="submission" date="2021-06" db="EMBL/GenBank/DDBJ databases">
        <authorList>
            <person name="Kallberg Y."/>
            <person name="Tangrot J."/>
            <person name="Rosling A."/>
        </authorList>
    </citation>
    <scope>NUCLEOTIDE SEQUENCE [LARGE SCALE GENOMIC DNA]</scope>
    <source>
        <strain evidence="1 2">120-4 pot B 10/14</strain>
    </source>
</reference>
<keyword evidence="2" id="KW-1185">Reference proteome</keyword>
<accession>A0ABN7WRU1</accession>
<evidence type="ECO:0000313" key="1">
    <source>
        <dbReference type="EMBL" id="CAG8837510.1"/>
    </source>
</evidence>
<comment type="caution">
    <text evidence="1">The sequence shown here is derived from an EMBL/GenBank/DDBJ whole genome shotgun (WGS) entry which is preliminary data.</text>
</comment>
<gene>
    <name evidence="1" type="ORF">GMARGA_LOCUS33530</name>
</gene>
<name>A0ABN7WRU1_GIGMA</name>
<proteinExistence type="predicted"/>
<dbReference type="Proteomes" id="UP000789901">
    <property type="component" value="Unassembled WGS sequence"/>
</dbReference>
<sequence>MIIFIIWNILNNESKTQSENLWILLANKALKGAFNNAPIFTGLCEVMKFTNFLVILGRISSRALDIFHQNLE</sequence>
<protein>
    <submittedName>
        <fullName evidence="1">30109_t:CDS:1</fullName>
    </submittedName>
</protein>
<dbReference type="EMBL" id="CAJVQB010056041">
    <property type="protein sequence ID" value="CAG8837510.1"/>
    <property type="molecule type" value="Genomic_DNA"/>
</dbReference>
<organism evidence="1 2">
    <name type="scientific">Gigaspora margarita</name>
    <dbReference type="NCBI Taxonomy" id="4874"/>
    <lineage>
        <taxon>Eukaryota</taxon>
        <taxon>Fungi</taxon>
        <taxon>Fungi incertae sedis</taxon>
        <taxon>Mucoromycota</taxon>
        <taxon>Glomeromycotina</taxon>
        <taxon>Glomeromycetes</taxon>
        <taxon>Diversisporales</taxon>
        <taxon>Gigasporaceae</taxon>
        <taxon>Gigaspora</taxon>
    </lineage>
</organism>
<evidence type="ECO:0000313" key="2">
    <source>
        <dbReference type="Proteomes" id="UP000789901"/>
    </source>
</evidence>
<feature type="non-terminal residue" evidence="1">
    <location>
        <position position="72"/>
    </location>
</feature>